<feature type="non-terminal residue" evidence="1">
    <location>
        <position position="1"/>
    </location>
</feature>
<evidence type="ECO:0000313" key="1">
    <source>
        <dbReference type="EMBL" id="CAG8827319.1"/>
    </source>
</evidence>
<comment type="caution">
    <text evidence="1">The sequence shown here is derived from an EMBL/GenBank/DDBJ whole genome shotgun (WGS) entry which is preliminary data.</text>
</comment>
<name>A0ACA9S4U5_9GLOM</name>
<proteinExistence type="predicted"/>
<gene>
    <name evidence="1" type="ORF">RPERSI_LOCUS26951</name>
</gene>
<reference evidence="1" key="1">
    <citation type="submission" date="2021-06" db="EMBL/GenBank/DDBJ databases">
        <authorList>
            <person name="Kallberg Y."/>
            <person name="Tangrot J."/>
            <person name="Rosling A."/>
        </authorList>
    </citation>
    <scope>NUCLEOTIDE SEQUENCE</scope>
    <source>
        <strain evidence="1">MA461A</strain>
    </source>
</reference>
<sequence length="74" mass="8378">TTQTSPQSLFNPIDILEALLYPLPLSLSISLHNSLSHEIQEIFISKNNIQESTPYISTNNQDNLDFLDNHTLPQ</sequence>
<dbReference type="EMBL" id="CAJVQC010093625">
    <property type="protein sequence ID" value="CAG8827319.1"/>
    <property type="molecule type" value="Genomic_DNA"/>
</dbReference>
<protein>
    <submittedName>
        <fullName evidence="1">20370_t:CDS:1</fullName>
    </submittedName>
</protein>
<organism evidence="1 2">
    <name type="scientific">Racocetra persica</name>
    <dbReference type="NCBI Taxonomy" id="160502"/>
    <lineage>
        <taxon>Eukaryota</taxon>
        <taxon>Fungi</taxon>
        <taxon>Fungi incertae sedis</taxon>
        <taxon>Mucoromycota</taxon>
        <taxon>Glomeromycotina</taxon>
        <taxon>Glomeromycetes</taxon>
        <taxon>Diversisporales</taxon>
        <taxon>Gigasporaceae</taxon>
        <taxon>Racocetra</taxon>
    </lineage>
</organism>
<accession>A0ACA9S4U5</accession>
<keyword evidence="2" id="KW-1185">Reference proteome</keyword>
<evidence type="ECO:0000313" key="2">
    <source>
        <dbReference type="Proteomes" id="UP000789920"/>
    </source>
</evidence>
<feature type="non-terminal residue" evidence="1">
    <location>
        <position position="74"/>
    </location>
</feature>
<dbReference type="Proteomes" id="UP000789920">
    <property type="component" value="Unassembled WGS sequence"/>
</dbReference>